<evidence type="ECO:0008006" key="16">
    <source>
        <dbReference type="Google" id="ProtNLM"/>
    </source>
</evidence>
<dbReference type="HOGENOM" id="CLU_001560_0_0_1"/>
<feature type="domain" description="Laminin EGF-like" evidence="12">
    <location>
        <begin position="428"/>
        <end position="476"/>
    </location>
</feature>
<feature type="domain" description="Laminin N-terminal" evidence="13">
    <location>
        <begin position="20"/>
        <end position="247"/>
    </location>
</feature>
<comment type="caution">
    <text evidence="9">Lacks conserved residue(s) required for the propagation of feature annotation.</text>
</comment>
<dbReference type="GO" id="GO:0043256">
    <property type="term" value="C:laminin complex"/>
    <property type="evidence" value="ECO:0007669"/>
    <property type="project" value="TreeGrafter"/>
</dbReference>
<feature type="disulfide bond" evidence="9">
    <location>
        <begin position="430"/>
        <end position="447"/>
    </location>
</feature>
<accession>H3CK39</accession>
<feature type="disulfide bond" evidence="9">
    <location>
        <begin position="344"/>
        <end position="353"/>
    </location>
</feature>
<evidence type="ECO:0000259" key="13">
    <source>
        <dbReference type="PROSITE" id="PS51117"/>
    </source>
</evidence>
<feature type="domain" description="Laminin EGF-like" evidence="12">
    <location>
        <begin position="314"/>
        <end position="376"/>
    </location>
</feature>
<dbReference type="InParanoid" id="H3CK39"/>
<dbReference type="CDD" id="cd00055">
    <property type="entry name" value="EGF_Lam"/>
    <property type="match status" value="6"/>
</dbReference>
<keyword evidence="5" id="KW-0677">Repeat</keyword>
<dbReference type="AlphaFoldDB" id="H3CK39"/>
<evidence type="ECO:0000256" key="11">
    <source>
        <dbReference type="SAM" id="MobiDB-lite"/>
    </source>
</evidence>
<organism evidence="14 15">
    <name type="scientific">Tetraodon nigroviridis</name>
    <name type="common">Spotted green pufferfish</name>
    <name type="synonym">Chelonodon nigroviridis</name>
    <dbReference type="NCBI Taxonomy" id="99883"/>
    <lineage>
        <taxon>Eukaryota</taxon>
        <taxon>Metazoa</taxon>
        <taxon>Chordata</taxon>
        <taxon>Craniata</taxon>
        <taxon>Vertebrata</taxon>
        <taxon>Euteleostomi</taxon>
        <taxon>Actinopterygii</taxon>
        <taxon>Neopterygii</taxon>
        <taxon>Teleostei</taxon>
        <taxon>Neoteleostei</taxon>
        <taxon>Acanthomorphata</taxon>
        <taxon>Eupercaria</taxon>
        <taxon>Tetraodontiformes</taxon>
        <taxon>Tetradontoidea</taxon>
        <taxon>Tetraodontidae</taxon>
        <taxon>Tetraodon</taxon>
    </lineage>
</organism>
<feature type="disulfide bond" evidence="9">
    <location>
        <begin position="498"/>
        <end position="507"/>
    </location>
</feature>
<dbReference type="FunFam" id="2.10.25.10:FF:000090">
    <property type="entry name" value="laminin subunit alpha"/>
    <property type="match status" value="1"/>
</dbReference>
<evidence type="ECO:0000256" key="5">
    <source>
        <dbReference type="ARBA" id="ARBA00022737"/>
    </source>
</evidence>
<dbReference type="Gene3D" id="2.60.120.260">
    <property type="entry name" value="Galactose-binding domain-like"/>
    <property type="match status" value="1"/>
</dbReference>
<evidence type="ECO:0000313" key="15">
    <source>
        <dbReference type="Proteomes" id="UP000007303"/>
    </source>
</evidence>
<name>H3CK39_TETNG</name>
<evidence type="ECO:0000256" key="6">
    <source>
        <dbReference type="ARBA" id="ARBA00023157"/>
    </source>
</evidence>
<dbReference type="GeneTree" id="ENSGT00940000165244"/>
<dbReference type="SUPFAM" id="SSF57196">
    <property type="entry name" value="EGF/Laminin"/>
    <property type="match status" value="5"/>
</dbReference>
<feature type="region of interest" description="Disordered" evidence="11">
    <location>
        <begin position="1044"/>
        <end position="1063"/>
    </location>
</feature>
<dbReference type="InterPro" id="IPR050440">
    <property type="entry name" value="Laminin/Netrin_ECM"/>
</dbReference>
<dbReference type="GO" id="GO:0034446">
    <property type="term" value="P:substrate adhesion-dependent cell spreading"/>
    <property type="evidence" value="ECO:0007669"/>
    <property type="project" value="TreeGrafter"/>
</dbReference>
<protein>
    <recommendedName>
        <fullName evidence="16">Laminin, beta 3</fullName>
    </recommendedName>
</protein>
<evidence type="ECO:0000256" key="8">
    <source>
        <dbReference type="ARBA" id="ARBA00023292"/>
    </source>
</evidence>
<dbReference type="STRING" id="99883.ENSTNIP00000008618"/>
<dbReference type="FunFam" id="2.170.300.10:FF:000001">
    <property type="entry name" value="Laminin subunit beta-1"/>
    <property type="match status" value="1"/>
</dbReference>
<dbReference type="InterPro" id="IPR056863">
    <property type="entry name" value="LMN_ATRN_NET-like_EGF"/>
</dbReference>
<keyword evidence="3" id="KW-0272">Extracellular matrix</keyword>
<reference evidence="14" key="2">
    <citation type="submission" date="2025-08" db="UniProtKB">
        <authorList>
            <consortium name="Ensembl"/>
        </authorList>
    </citation>
    <scope>IDENTIFICATION</scope>
</reference>
<dbReference type="FunFam" id="2.10.25.10:FF:000082">
    <property type="entry name" value="Laminin subunit alpha 1"/>
    <property type="match status" value="1"/>
</dbReference>
<feature type="domain" description="Laminin EGF-like" evidence="12">
    <location>
        <begin position="377"/>
        <end position="427"/>
    </location>
</feature>
<dbReference type="Pfam" id="PF00053">
    <property type="entry name" value="EGF_laminin"/>
    <property type="match status" value="5"/>
</dbReference>
<dbReference type="PROSITE" id="PS01248">
    <property type="entry name" value="EGF_LAM_1"/>
    <property type="match status" value="2"/>
</dbReference>
<evidence type="ECO:0000256" key="7">
    <source>
        <dbReference type="ARBA" id="ARBA00023180"/>
    </source>
</evidence>
<keyword evidence="8 9" id="KW-0424">Laminin EGF-like domain</keyword>
<evidence type="ECO:0000256" key="9">
    <source>
        <dbReference type="PROSITE-ProRule" id="PRU00460"/>
    </source>
</evidence>
<feature type="domain" description="Laminin EGF-like" evidence="12">
    <location>
        <begin position="525"/>
        <end position="571"/>
    </location>
</feature>
<dbReference type="OMA" id="MCPSCFF"/>
<evidence type="ECO:0000256" key="10">
    <source>
        <dbReference type="SAM" id="Coils"/>
    </source>
</evidence>
<dbReference type="FunFam" id="2.10.25.10:FF:000011">
    <property type="entry name" value="Cadherin EGF LAG seven-pass G-type receptor"/>
    <property type="match status" value="1"/>
</dbReference>
<feature type="disulfide bond" evidence="9">
    <location>
        <begin position="527"/>
        <end position="544"/>
    </location>
</feature>
<reference evidence="15" key="1">
    <citation type="journal article" date="2004" name="Nature">
        <title>Genome duplication in the teleost fish Tetraodon nigroviridis reveals the early vertebrate proto-karyotype.</title>
        <authorList>
            <person name="Jaillon O."/>
            <person name="Aury J.-M."/>
            <person name="Brunet F."/>
            <person name="Petit J.-L."/>
            <person name="Stange-Thomann N."/>
            <person name="Mauceli E."/>
            <person name="Bouneau L."/>
            <person name="Fischer C."/>
            <person name="Ozouf-Costaz C."/>
            <person name="Bernot A."/>
            <person name="Nicaud S."/>
            <person name="Jaffe D."/>
            <person name="Fisher S."/>
            <person name="Lutfalla G."/>
            <person name="Dossat C."/>
            <person name="Segurens B."/>
            <person name="Dasilva C."/>
            <person name="Salanoubat M."/>
            <person name="Levy M."/>
            <person name="Boudet N."/>
            <person name="Castellano S."/>
            <person name="Anthouard V."/>
            <person name="Jubin C."/>
            <person name="Castelli V."/>
            <person name="Katinka M."/>
            <person name="Vacherie B."/>
            <person name="Biemont C."/>
            <person name="Skalli Z."/>
            <person name="Cattolico L."/>
            <person name="Poulain J."/>
            <person name="De Berardinis V."/>
            <person name="Cruaud C."/>
            <person name="Duprat S."/>
            <person name="Brottier P."/>
            <person name="Coutanceau J.-P."/>
            <person name="Gouzy J."/>
            <person name="Parra G."/>
            <person name="Lardier G."/>
            <person name="Chapple C."/>
            <person name="McKernan K.J."/>
            <person name="McEwan P."/>
            <person name="Bosak S."/>
            <person name="Kellis M."/>
            <person name="Volff J.-N."/>
            <person name="Guigo R."/>
            <person name="Zody M.C."/>
            <person name="Mesirov J."/>
            <person name="Lindblad-Toh K."/>
            <person name="Birren B."/>
            <person name="Nusbaum C."/>
            <person name="Kahn D."/>
            <person name="Robinson-Rechavi M."/>
            <person name="Laudet V."/>
            <person name="Schachter V."/>
            <person name="Quetier F."/>
            <person name="Saurin W."/>
            <person name="Scarpelli C."/>
            <person name="Wincker P."/>
            <person name="Lander E.S."/>
            <person name="Weissenbach J."/>
            <person name="Roest Crollius H."/>
        </authorList>
    </citation>
    <scope>NUCLEOTIDE SEQUENCE [LARGE SCALE GENOMIC DNA]</scope>
</reference>
<dbReference type="FunFam" id="2.60.120.260:FF:000073">
    <property type="entry name" value="Laminin subunit beta 3"/>
    <property type="match status" value="1"/>
</dbReference>
<sequence length="1063" mass="116246">VTPFLPAVVVATARGSNDCSRGACYPPSGDLLLGRAQQLRASSTCGLTGSEVYCTPYQQRRMKCCPCDSRNPNGQLAHTVQEVLATSGPDRWWQSKKDVNPVTLQVDLNNLFQLHNLALNFKGPRPSNFVIERSLDNGSTWKPALYLATDCQKAFPGVQTTEPLRLDEPHCFTLPPTGSDPYKDQMVQFNPLRQYTYVSAPNSEKVEKLSGLTGLRVRMTGLGGVPRLPGRSLSQFFAIKEMRMMGSCMCHGHANRCLPDSTAQEGMQSVLQVNPRCDCQHNTAGMNCERCDDLFNDLPWRPAEEGNTHTCQRCECNGHARRCHFDLATYEASGRRSGGVCEDCMHHTTGPKCDRCAPGYQPNPRSQMDRPDACIRCPCSTEGTVENGQCDTASSCQCKVNVEGPRCDRCKRGYFGLSTVNPLGCSKCSCSSEGSVSDACDPVTGQCLCRPNFHGPNCDVCSNGYWKPFLSDRCEPCKCDPTGSYSNTCDQVTGQCHCRPHFGGRTCTECPDNMFGDPPSRCQPCQCDLEGTLAEGCNKQTGACLCRPGVTGSRCTSCSRGHCDSFPLCESCPSCFFTLDSQRQNLSLILKSITTRFPTTPDSSNVNFGLRILALENRLKLLRESISFPPSIARQVDDALTQLDKLRNQLKKINDGLSPLIQTPGLDSELDKLQVLLERLEGVYKAKSSSVENTLGPNDCQSGAFSAIRQAHKKSSEAAGKVNASEQTLIESADVRENALDLLQQVQPANTRALNKLNQVMSSQPDLTPVAKQVCGSVRSEPCTPLLCEGNDLCPPEGAPLCKTAEKCVGAGPLSKRTDADVKNVKSKLDRLAKKITDAAEKLLETQETTNQVRQSAAKLSKKMRQTRDRVENDLEETRGIVKDLKDFLSDPSSNLTHIQVVSEWILATNLSLSPATLKKKLEELNNLTANLPDSLSVLNDAAPQLDAAKKLLEDAQKTRDRALDIEDNVDTRVSGLDLLDKSLSDIEDKVQNSTGLTDGLKTLLLQIKDQLSPAERNLDDATTLMKPMTVQLGQLKDLLENVRQKAQGARDSSEAAEREAVA</sequence>
<evidence type="ECO:0000256" key="3">
    <source>
        <dbReference type="ARBA" id="ARBA00022530"/>
    </source>
</evidence>
<dbReference type="InterPro" id="IPR002049">
    <property type="entry name" value="LE_dom"/>
</dbReference>
<feature type="disulfide bond" evidence="9">
    <location>
        <begin position="477"/>
        <end position="489"/>
    </location>
</feature>
<dbReference type="GO" id="GO:0009887">
    <property type="term" value="P:animal organ morphogenesis"/>
    <property type="evidence" value="ECO:0007669"/>
    <property type="project" value="TreeGrafter"/>
</dbReference>
<dbReference type="GO" id="GO:0070831">
    <property type="term" value="P:basement membrane assembly"/>
    <property type="evidence" value="ECO:0007669"/>
    <property type="project" value="TreeGrafter"/>
</dbReference>
<feature type="disulfide bond" evidence="9">
    <location>
        <begin position="428"/>
        <end position="440"/>
    </location>
</feature>
<dbReference type="PRINTS" id="PR00011">
    <property type="entry name" value="EGFLAMININ"/>
</dbReference>
<feature type="disulfide bond" evidence="9">
    <location>
        <begin position="379"/>
        <end position="396"/>
    </location>
</feature>
<dbReference type="Ensembl" id="ENSTNIT00000008786.1">
    <property type="protein sequence ID" value="ENSTNIP00000008618.1"/>
    <property type="gene ID" value="ENSTNIG00000005893.1"/>
</dbReference>
<comment type="subcellular location">
    <subcellularLocation>
        <location evidence="1">Secreted</location>
        <location evidence="1">Extracellular space</location>
        <location evidence="1">Extracellular matrix</location>
    </subcellularLocation>
</comment>
<evidence type="ECO:0000259" key="12">
    <source>
        <dbReference type="PROSITE" id="PS50027"/>
    </source>
</evidence>
<feature type="disulfide bond" evidence="9">
    <location>
        <begin position="398"/>
        <end position="407"/>
    </location>
</feature>
<feature type="disulfide bond" evidence="9">
    <location>
        <begin position="479"/>
        <end position="496"/>
    </location>
</feature>
<dbReference type="Gene3D" id="2.10.25.10">
    <property type="entry name" value="Laminin"/>
    <property type="match status" value="4"/>
</dbReference>
<dbReference type="GO" id="GO:0016477">
    <property type="term" value="P:cell migration"/>
    <property type="evidence" value="ECO:0007669"/>
    <property type="project" value="TreeGrafter"/>
</dbReference>
<dbReference type="Proteomes" id="UP000007303">
    <property type="component" value="Unassembled WGS sequence"/>
</dbReference>
<evidence type="ECO:0000313" key="14">
    <source>
        <dbReference type="Ensembl" id="ENSTNIP00000008618.1"/>
    </source>
</evidence>
<dbReference type="GO" id="GO:0007411">
    <property type="term" value="P:axon guidance"/>
    <property type="evidence" value="ECO:0007669"/>
    <property type="project" value="TreeGrafter"/>
</dbReference>
<feature type="compositionally biased region" description="Basic and acidic residues" evidence="11">
    <location>
        <begin position="1052"/>
        <end position="1063"/>
    </location>
</feature>
<dbReference type="PANTHER" id="PTHR10574">
    <property type="entry name" value="NETRIN/LAMININ-RELATED"/>
    <property type="match status" value="1"/>
</dbReference>
<keyword evidence="6 9" id="KW-1015">Disulfide bond</keyword>
<feature type="domain" description="Laminin EGF-like" evidence="12">
    <location>
        <begin position="477"/>
        <end position="524"/>
    </location>
</feature>
<dbReference type="InterPro" id="IPR008211">
    <property type="entry name" value="Laminin_N"/>
</dbReference>
<dbReference type="Gene3D" id="2.170.300.10">
    <property type="entry name" value="Tie2 ligand-binding domain superfamily"/>
    <property type="match status" value="1"/>
</dbReference>
<keyword evidence="15" id="KW-1185">Reference proteome</keyword>
<dbReference type="PROSITE" id="PS51117">
    <property type="entry name" value="LAMININ_NTER"/>
    <property type="match status" value="1"/>
</dbReference>
<evidence type="ECO:0000256" key="2">
    <source>
        <dbReference type="ARBA" id="ARBA00022525"/>
    </source>
</evidence>
<dbReference type="Pfam" id="PF00055">
    <property type="entry name" value="Laminin_N"/>
    <property type="match status" value="1"/>
</dbReference>
<reference evidence="14" key="3">
    <citation type="submission" date="2025-09" db="UniProtKB">
        <authorList>
            <consortium name="Ensembl"/>
        </authorList>
    </citation>
    <scope>IDENTIFICATION</scope>
</reference>
<dbReference type="GO" id="GO:0009888">
    <property type="term" value="P:tissue development"/>
    <property type="evidence" value="ECO:0007669"/>
    <property type="project" value="TreeGrafter"/>
</dbReference>
<feature type="disulfide bond" evidence="9">
    <location>
        <begin position="525"/>
        <end position="537"/>
    </location>
</feature>
<feature type="coiled-coil region" evidence="10">
    <location>
        <begin position="822"/>
        <end position="877"/>
    </location>
</feature>
<keyword evidence="2" id="KW-0964">Secreted</keyword>
<evidence type="ECO:0000256" key="1">
    <source>
        <dbReference type="ARBA" id="ARBA00004498"/>
    </source>
</evidence>
<dbReference type="PANTHER" id="PTHR10574:SF268">
    <property type="entry name" value="LAMININ SUBUNIT BETA-3"/>
    <property type="match status" value="1"/>
</dbReference>
<dbReference type="SMART" id="SM00180">
    <property type="entry name" value="EGF_Lam"/>
    <property type="match status" value="6"/>
</dbReference>
<evidence type="ECO:0000256" key="4">
    <source>
        <dbReference type="ARBA" id="ARBA00022729"/>
    </source>
</evidence>
<proteinExistence type="predicted"/>
<keyword evidence="7" id="KW-0325">Glycoprotein</keyword>
<dbReference type="SMART" id="SM00136">
    <property type="entry name" value="LamNT"/>
    <property type="match status" value="1"/>
</dbReference>
<dbReference type="Pfam" id="PF24973">
    <property type="entry name" value="EGF_LMN_ATRN"/>
    <property type="match status" value="1"/>
</dbReference>
<keyword evidence="4" id="KW-0732">Signal</keyword>
<dbReference type="PROSITE" id="PS50027">
    <property type="entry name" value="EGF_LAM_2"/>
    <property type="match status" value="5"/>
</dbReference>
<feature type="disulfide bond" evidence="9">
    <location>
        <begin position="546"/>
        <end position="555"/>
    </location>
</feature>
<keyword evidence="10" id="KW-0175">Coiled coil</keyword>
<feature type="disulfide bond" evidence="9">
    <location>
        <begin position="449"/>
        <end position="458"/>
    </location>
</feature>